<evidence type="ECO:0008006" key="4">
    <source>
        <dbReference type="Google" id="ProtNLM"/>
    </source>
</evidence>
<evidence type="ECO:0000313" key="3">
    <source>
        <dbReference type="Proteomes" id="UP001295423"/>
    </source>
</evidence>
<sequence>MMLKTTIAAFLAFAAAAATAAIIHEAECTPCEGTTGTCVVKSKVNFFAGQTGYFEFEGCDGVNPTLLLTVGRTYKFDQSDDTNWYHLLGFAYEADGAHVPVDELEPGISRGGNTCDIDASCPAPMYFRNGEYAGSYSNIPEIKNVTSNDEDFGLDAVEPLFFHPFRDWQSYGAMETYLNYDFPLAQDFFYFCHIHSGMSGRIKLIDADGNKLSAENTPELPYEYNKVAEFDEVCGTYNLTDFQPSKDNNMCPPMFICTSDGAEMSQYAKCVEAMNCHMMSSMTTNAGGGVLELFNHQMIPHHENAINMAKSFLKLHAENAVCNEVEEGAEVSWECELIPIFLDIINGQNSQIIDMKDALEQLGSTEYANCEVDFSGVVVSRNRRLHEEPAPGASESVFESGVDCQPCADTFGECEVKVKVDLMAGELGYFTVDGCSGVNPTLHLSINRTYKFDQSDKSNWYHLIGFSYFADGAHIGVDELEPGVAPGDSSCAETMSCPAPMYTMDGVYQGSYSNIPDILNISTGENDFGLDKVEPRFFHPLGDWEEYGPFVTFLNFDSNYDQDIFYFCHVHSEMTGRIKLLDANGNMLSKENKPEIPYEYNVIGNYDQTCGTFDLERF</sequence>
<organism evidence="2 3">
    <name type="scientific">Cylindrotheca closterium</name>
    <dbReference type="NCBI Taxonomy" id="2856"/>
    <lineage>
        <taxon>Eukaryota</taxon>
        <taxon>Sar</taxon>
        <taxon>Stramenopiles</taxon>
        <taxon>Ochrophyta</taxon>
        <taxon>Bacillariophyta</taxon>
        <taxon>Bacillariophyceae</taxon>
        <taxon>Bacillariophycidae</taxon>
        <taxon>Bacillariales</taxon>
        <taxon>Bacillariaceae</taxon>
        <taxon>Cylindrotheca</taxon>
    </lineage>
</organism>
<reference evidence="2" key="1">
    <citation type="submission" date="2023-08" db="EMBL/GenBank/DDBJ databases">
        <authorList>
            <person name="Audoor S."/>
            <person name="Bilcke G."/>
        </authorList>
    </citation>
    <scope>NUCLEOTIDE SEQUENCE</scope>
</reference>
<dbReference type="AlphaFoldDB" id="A0AAD2JGV4"/>
<evidence type="ECO:0000313" key="2">
    <source>
        <dbReference type="EMBL" id="CAJ1948863.1"/>
    </source>
</evidence>
<name>A0AAD2JGV4_9STRA</name>
<accession>A0AAD2JGV4</accession>
<keyword evidence="1" id="KW-0732">Signal</keyword>
<protein>
    <recommendedName>
        <fullName evidence="4">DUF305 domain-containing protein</fullName>
    </recommendedName>
</protein>
<feature type="chain" id="PRO_5042168888" description="DUF305 domain-containing protein" evidence="1">
    <location>
        <begin position="21"/>
        <end position="618"/>
    </location>
</feature>
<dbReference type="Proteomes" id="UP001295423">
    <property type="component" value="Unassembled WGS sequence"/>
</dbReference>
<comment type="caution">
    <text evidence="2">The sequence shown here is derived from an EMBL/GenBank/DDBJ whole genome shotgun (WGS) entry which is preliminary data.</text>
</comment>
<dbReference type="InterPro" id="IPR012347">
    <property type="entry name" value="Ferritin-like"/>
</dbReference>
<dbReference type="Gene3D" id="1.20.1260.10">
    <property type="match status" value="1"/>
</dbReference>
<gene>
    <name evidence="2" type="ORF">CYCCA115_LOCUS11806</name>
</gene>
<dbReference type="EMBL" id="CAKOGP040001758">
    <property type="protein sequence ID" value="CAJ1948863.1"/>
    <property type="molecule type" value="Genomic_DNA"/>
</dbReference>
<keyword evidence="3" id="KW-1185">Reference proteome</keyword>
<dbReference type="PANTHER" id="PTHR36933">
    <property type="entry name" value="SLL0788 PROTEIN"/>
    <property type="match status" value="1"/>
</dbReference>
<evidence type="ECO:0000256" key="1">
    <source>
        <dbReference type="SAM" id="SignalP"/>
    </source>
</evidence>
<feature type="signal peptide" evidence="1">
    <location>
        <begin position="1"/>
        <end position="20"/>
    </location>
</feature>
<dbReference type="PANTHER" id="PTHR36933:SF1">
    <property type="entry name" value="SLL0788 PROTEIN"/>
    <property type="match status" value="1"/>
</dbReference>
<proteinExistence type="predicted"/>